<evidence type="ECO:0000256" key="6">
    <source>
        <dbReference type="ARBA" id="ARBA00022840"/>
    </source>
</evidence>
<reference evidence="11" key="2">
    <citation type="submission" date="2025-08" db="UniProtKB">
        <authorList>
            <consortium name="RefSeq"/>
        </authorList>
    </citation>
    <scope>IDENTIFICATION</scope>
    <source>
        <tissue evidence="11">Leaves</tissue>
    </source>
</reference>
<dbReference type="UniPathway" id="UPA00074">
    <property type="reaction ID" value="UER00131"/>
</dbReference>
<gene>
    <name evidence="11" type="primary">LOC113711009</name>
</gene>
<evidence type="ECO:0000256" key="4">
    <source>
        <dbReference type="ARBA" id="ARBA00022741"/>
    </source>
</evidence>
<sequence>MAQNCIGGALSPSKTLTPKCIPINHPNPSSLSSSSLRKLILTKSKKCLPLSVCISASMSSSQQHQPPLSLEALKTSEHRNKFLNAIQSSLSNCLSETHLDLTVPGLKSKTRGKVRDIYDGGNYLVLVTTDRQSAFDRVLASIPFKGQVLNETSLWWLNKSQHIVPNAVVSAPDKNVTIAKKCLVFPIEFVVRGYVTGSTDTSLWTVYKKVVRNYCGNVLPDEMVKNQKLLENILTPTTKAADHDVPVTPDEIIQRGLMSRADYEETSKRALQLFAYGQRVAIKHGLVLVDTKYEFGKAPDGTVFLVDEVHIPDSSRYWIGHSYQEHFWNGLEPENVDKEFLRLWFNDHCNPYEDKEDWFLN</sequence>
<evidence type="ECO:0000256" key="7">
    <source>
        <dbReference type="ARBA" id="ARBA00030409"/>
    </source>
</evidence>
<dbReference type="OrthoDB" id="9991235at2759"/>
<dbReference type="InterPro" id="IPR018236">
    <property type="entry name" value="SAICAR_synthetase_CS"/>
</dbReference>
<keyword evidence="10" id="KW-1185">Reference proteome</keyword>
<name>A0A6P6UHA6_COFAR</name>
<dbReference type="CDD" id="cd01414">
    <property type="entry name" value="SAICAR_synt_Sc"/>
    <property type="match status" value="1"/>
</dbReference>
<accession>A0A6P6UHA6</accession>
<proteinExistence type="predicted"/>
<dbReference type="PROSITE" id="PS01058">
    <property type="entry name" value="SAICAR_SYNTHETASE_2"/>
    <property type="match status" value="1"/>
</dbReference>
<dbReference type="SUPFAM" id="SSF56104">
    <property type="entry name" value="SAICAR synthase-like"/>
    <property type="match status" value="1"/>
</dbReference>
<dbReference type="InterPro" id="IPR028923">
    <property type="entry name" value="SAICAR_synt/ADE2_N"/>
</dbReference>
<dbReference type="Pfam" id="PF01259">
    <property type="entry name" value="SAICAR_synt"/>
    <property type="match status" value="1"/>
</dbReference>
<evidence type="ECO:0000256" key="8">
    <source>
        <dbReference type="ARBA" id="ARBA00048475"/>
    </source>
</evidence>
<dbReference type="GO" id="GO:0009570">
    <property type="term" value="C:chloroplast stroma"/>
    <property type="evidence" value="ECO:0007669"/>
    <property type="project" value="TreeGrafter"/>
</dbReference>
<dbReference type="GeneID" id="113711009"/>
<dbReference type="PANTHER" id="PTHR43700:SF1">
    <property type="entry name" value="PHOSPHORIBOSYLAMINOIMIDAZOLE-SUCCINOCARBOXAMIDE SYNTHASE"/>
    <property type="match status" value="1"/>
</dbReference>
<evidence type="ECO:0000259" key="9">
    <source>
        <dbReference type="Pfam" id="PF01259"/>
    </source>
</evidence>
<evidence type="ECO:0000256" key="2">
    <source>
        <dbReference type="ARBA" id="ARBA00012217"/>
    </source>
</evidence>
<evidence type="ECO:0000313" key="10">
    <source>
        <dbReference type="Proteomes" id="UP001652660"/>
    </source>
</evidence>
<reference evidence="10" key="1">
    <citation type="journal article" date="2025" name="Foods">
        <title>Unveiling the Microbial Signatures of Arabica Coffee Cherries: Insights into Ripeness Specific Diversity, Functional Traits, and Implications for Quality and Safety.</title>
        <authorList>
            <consortium name="RefSeq"/>
            <person name="Tenea G.N."/>
            <person name="Cifuentes V."/>
            <person name="Reyes P."/>
            <person name="Cevallos-Vallejos M."/>
        </authorList>
    </citation>
    <scope>NUCLEOTIDE SEQUENCE [LARGE SCALE GENOMIC DNA]</scope>
</reference>
<dbReference type="GO" id="GO:0006189">
    <property type="term" value="P:'de novo' IMP biosynthetic process"/>
    <property type="evidence" value="ECO:0007669"/>
    <property type="project" value="UniProtKB-UniPathway"/>
</dbReference>
<evidence type="ECO:0000256" key="1">
    <source>
        <dbReference type="ARBA" id="ARBA00004672"/>
    </source>
</evidence>
<comment type="pathway">
    <text evidence="1">Purine metabolism; IMP biosynthesis via de novo pathway; 5-amino-1-(5-phospho-D-ribosyl)imidazole-4-carboxamide from 5-amino-1-(5-phospho-D-ribosyl)imidazole-4-carboxylate: step 1/2.</text>
</comment>
<protein>
    <recommendedName>
        <fullName evidence="2">phosphoribosylaminoimidazolesuccinocarboxamide synthase</fullName>
        <ecNumber evidence="2">6.3.2.6</ecNumber>
    </recommendedName>
    <alternativeName>
        <fullName evidence="7">SAICAR synthetase</fullName>
    </alternativeName>
</protein>
<dbReference type="Gene3D" id="3.30.470.20">
    <property type="entry name" value="ATP-grasp fold, B domain"/>
    <property type="match status" value="1"/>
</dbReference>
<dbReference type="GO" id="GO:0005524">
    <property type="term" value="F:ATP binding"/>
    <property type="evidence" value="ECO:0007669"/>
    <property type="project" value="UniProtKB-KW"/>
</dbReference>
<dbReference type="AlphaFoldDB" id="A0A6P6UHA6"/>
<dbReference type="Proteomes" id="UP001652660">
    <property type="component" value="Chromosome 10e"/>
</dbReference>
<keyword evidence="6" id="KW-0067">ATP-binding</keyword>
<evidence type="ECO:0000256" key="5">
    <source>
        <dbReference type="ARBA" id="ARBA00022755"/>
    </source>
</evidence>
<dbReference type="RefSeq" id="XP_027089934.1">
    <property type="nucleotide sequence ID" value="XM_027234133.2"/>
</dbReference>
<feature type="domain" description="SAICAR synthetase/ADE2 N-terminal" evidence="9">
    <location>
        <begin position="110"/>
        <end position="355"/>
    </location>
</feature>
<dbReference type="Gene3D" id="3.30.200.20">
    <property type="entry name" value="Phosphorylase Kinase, domain 1"/>
    <property type="match status" value="1"/>
</dbReference>
<dbReference type="EC" id="6.3.2.6" evidence="2"/>
<keyword evidence="4" id="KW-0547">Nucleotide-binding</keyword>
<evidence type="ECO:0000256" key="3">
    <source>
        <dbReference type="ARBA" id="ARBA00022598"/>
    </source>
</evidence>
<comment type="catalytic activity">
    <reaction evidence="8">
        <text>5-amino-1-(5-phospho-D-ribosyl)imidazole-4-carboxylate + L-aspartate + ATP = (2S)-2-[5-amino-1-(5-phospho-beta-D-ribosyl)imidazole-4-carboxamido]succinate + ADP + phosphate + 2 H(+)</text>
        <dbReference type="Rhea" id="RHEA:22628"/>
        <dbReference type="ChEBI" id="CHEBI:15378"/>
        <dbReference type="ChEBI" id="CHEBI:29991"/>
        <dbReference type="ChEBI" id="CHEBI:30616"/>
        <dbReference type="ChEBI" id="CHEBI:43474"/>
        <dbReference type="ChEBI" id="CHEBI:58443"/>
        <dbReference type="ChEBI" id="CHEBI:77657"/>
        <dbReference type="ChEBI" id="CHEBI:456216"/>
        <dbReference type="EC" id="6.3.2.6"/>
    </reaction>
</comment>
<dbReference type="PANTHER" id="PTHR43700">
    <property type="entry name" value="PHOSPHORIBOSYLAMINOIMIDAZOLE-SUCCINOCARBOXAMIDE SYNTHASE"/>
    <property type="match status" value="1"/>
</dbReference>
<dbReference type="FunFam" id="3.30.200.20:FF:000199">
    <property type="entry name" value="Phosphoribosylaminoimidazole-succinocarboxamide synthase"/>
    <property type="match status" value="1"/>
</dbReference>
<organism evidence="10 11">
    <name type="scientific">Coffea arabica</name>
    <name type="common">Arabian coffee</name>
    <dbReference type="NCBI Taxonomy" id="13443"/>
    <lineage>
        <taxon>Eukaryota</taxon>
        <taxon>Viridiplantae</taxon>
        <taxon>Streptophyta</taxon>
        <taxon>Embryophyta</taxon>
        <taxon>Tracheophyta</taxon>
        <taxon>Spermatophyta</taxon>
        <taxon>Magnoliopsida</taxon>
        <taxon>eudicotyledons</taxon>
        <taxon>Gunneridae</taxon>
        <taxon>Pentapetalae</taxon>
        <taxon>asterids</taxon>
        <taxon>lamiids</taxon>
        <taxon>Gentianales</taxon>
        <taxon>Rubiaceae</taxon>
        <taxon>Ixoroideae</taxon>
        <taxon>Gardenieae complex</taxon>
        <taxon>Bertiereae - Coffeeae clade</taxon>
        <taxon>Coffeeae</taxon>
        <taxon>Coffea</taxon>
    </lineage>
</organism>
<evidence type="ECO:0000313" key="11">
    <source>
        <dbReference type="RefSeq" id="XP_027089934.1"/>
    </source>
</evidence>
<keyword evidence="3" id="KW-0436">Ligase</keyword>
<keyword evidence="5" id="KW-0658">Purine biosynthesis</keyword>
<dbReference type="GO" id="GO:0004639">
    <property type="term" value="F:phosphoribosylaminoimidazolesuccinocarboxamide synthase activity"/>
    <property type="evidence" value="ECO:0007669"/>
    <property type="project" value="UniProtKB-EC"/>
</dbReference>
<dbReference type="PROSITE" id="PS01057">
    <property type="entry name" value="SAICAR_SYNTHETASE_1"/>
    <property type="match status" value="1"/>
</dbReference>